<dbReference type="InterPro" id="IPR008557">
    <property type="entry name" value="PhoX"/>
</dbReference>
<dbReference type="PANTHER" id="PTHR35399:SF2">
    <property type="entry name" value="DUF839 DOMAIN-CONTAINING PROTEIN"/>
    <property type="match status" value="1"/>
</dbReference>
<name>A0A7C4RNJ3_9BACT</name>
<gene>
    <name evidence="1" type="ORF">ENS29_00585</name>
</gene>
<organism evidence="1">
    <name type="scientific">Desulfatirhabdium butyrativorans</name>
    <dbReference type="NCBI Taxonomy" id="340467"/>
    <lineage>
        <taxon>Bacteria</taxon>
        <taxon>Pseudomonadati</taxon>
        <taxon>Thermodesulfobacteriota</taxon>
        <taxon>Desulfobacteria</taxon>
        <taxon>Desulfobacterales</taxon>
        <taxon>Desulfatirhabdiaceae</taxon>
        <taxon>Desulfatirhabdium</taxon>
    </lineage>
</organism>
<comment type="caution">
    <text evidence="1">The sequence shown here is derived from an EMBL/GenBank/DDBJ whole genome shotgun (WGS) entry which is preliminary data.</text>
</comment>
<dbReference type="Pfam" id="PF05787">
    <property type="entry name" value="PhoX"/>
    <property type="match status" value="1"/>
</dbReference>
<reference evidence="1" key="1">
    <citation type="journal article" date="2020" name="mSystems">
        <title>Genome- and Community-Level Interaction Insights into Carbon Utilization and Element Cycling Functions of Hydrothermarchaeota in Hydrothermal Sediment.</title>
        <authorList>
            <person name="Zhou Z."/>
            <person name="Liu Y."/>
            <person name="Xu W."/>
            <person name="Pan J."/>
            <person name="Luo Z.H."/>
            <person name="Li M."/>
        </authorList>
    </citation>
    <scope>NUCLEOTIDE SEQUENCE [LARGE SCALE GENOMIC DNA]</scope>
    <source>
        <strain evidence="1">SpSt-477</strain>
    </source>
</reference>
<accession>A0A7C4RNJ3</accession>
<proteinExistence type="predicted"/>
<dbReference type="PANTHER" id="PTHR35399">
    <property type="entry name" value="SLR8030 PROTEIN"/>
    <property type="match status" value="1"/>
</dbReference>
<dbReference type="EMBL" id="DSUH01000014">
    <property type="protein sequence ID" value="HGU31333.1"/>
    <property type="molecule type" value="Genomic_DNA"/>
</dbReference>
<dbReference type="AlphaFoldDB" id="A0A7C4RNJ3"/>
<evidence type="ECO:0000313" key="1">
    <source>
        <dbReference type="EMBL" id="HGU31333.1"/>
    </source>
</evidence>
<protein>
    <submittedName>
        <fullName evidence="1">DUF839 domain-containing protein</fullName>
    </submittedName>
</protein>
<sequence>MAVCIAMLLGVCSSGYSGQTGKNIEFTGVKAPETDEEKHTILASNKVKVNGQEYAIGFNTIMRSGDVVGGGTFGLIYDKKGNPIKGADGANLISNDNDFASLLIGKTDGKLYMVSHFEISPGAIYITELNQDKTTGKLTPVKTRNIDLSSFAGGWIHCAGSVTPWGTHLGSEEYEPDARKVTATGYLKPDGYGNTQALYFGLDPKGTADNYFSNGGLNAYNYGWQIEVTVNSFTDVIPIKHYSMGRVAHELSYVMPNKKTAYISDDGANVGLFRYEADKAEDLSSGELFVAKWEQTSNANGGSANLSWISLGKATDAEIKAYIDQKITFVDMFDAATPDAGNACPTGFTSINTTAGFECLKVKTGMEKAASRLETRRYAAIKGGTTEFNKMEGITLDPDTKTLYLAMSVVSKGMKDNDATFDKGGPNHIRLPENICGTVYALTLDSNYVATKMYGVVSGTPKSYPADSAFAANKCDLDGISEPDNVTFIPGYRTLIIGEDTGNHQNDMIWAYNIDTKSLTRIQTTPYGSETTSPYFYPNINGWGYLMSVIQHPYGESDQSKLPAAEAKRAYTGYIGPFPAMN</sequence>